<organism evidence="1 2">
    <name type="scientific">Oryza sativa subsp. japonica</name>
    <name type="common">Rice</name>
    <dbReference type="NCBI Taxonomy" id="39947"/>
    <lineage>
        <taxon>Eukaryota</taxon>
        <taxon>Viridiplantae</taxon>
        <taxon>Streptophyta</taxon>
        <taxon>Embryophyta</taxon>
        <taxon>Tracheophyta</taxon>
        <taxon>Spermatophyta</taxon>
        <taxon>Magnoliopsida</taxon>
        <taxon>Liliopsida</taxon>
        <taxon>Poales</taxon>
        <taxon>Poaceae</taxon>
        <taxon>BOP clade</taxon>
        <taxon>Oryzoideae</taxon>
        <taxon>Oryzeae</taxon>
        <taxon>Oryzinae</taxon>
        <taxon>Oryza</taxon>
        <taxon>Oryza sativa</taxon>
    </lineage>
</organism>
<dbReference type="AlphaFoldDB" id="Q6YW68"/>
<dbReference type="Proteomes" id="UP000000763">
    <property type="component" value="Chromosome 8"/>
</dbReference>
<evidence type="ECO:0000313" key="2">
    <source>
        <dbReference type="Proteomes" id="UP000000763"/>
    </source>
</evidence>
<gene>
    <name evidence="1" type="primary">B1090H08.27</name>
</gene>
<accession>Q6YW68</accession>
<name>Q6YW68_ORYSJ</name>
<reference evidence="2" key="1">
    <citation type="journal article" date="2005" name="Nature">
        <title>The map-based sequence of the rice genome.</title>
        <authorList>
            <consortium name="International rice genome sequencing project (IRGSP)"/>
            <person name="Matsumoto T."/>
            <person name="Wu J."/>
            <person name="Kanamori H."/>
            <person name="Katayose Y."/>
            <person name="Fujisawa M."/>
            <person name="Namiki N."/>
            <person name="Mizuno H."/>
            <person name="Yamamoto K."/>
            <person name="Antonio B.A."/>
            <person name="Baba T."/>
            <person name="Sakata K."/>
            <person name="Nagamura Y."/>
            <person name="Aoki H."/>
            <person name="Arikawa K."/>
            <person name="Arita K."/>
            <person name="Bito T."/>
            <person name="Chiden Y."/>
            <person name="Fujitsuka N."/>
            <person name="Fukunaka R."/>
            <person name="Hamada M."/>
            <person name="Harada C."/>
            <person name="Hayashi A."/>
            <person name="Hijishita S."/>
            <person name="Honda M."/>
            <person name="Hosokawa S."/>
            <person name="Ichikawa Y."/>
            <person name="Idonuma A."/>
            <person name="Iijima M."/>
            <person name="Ikeda M."/>
            <person name="Ikeno M."/>
            <person name="Ito K."/>
            <person name="Ito S."/>
            <person name="Ito T."/>
            <person name="Ito Y."/>
            <person name="Ito Y."/>
            <person name="Iwabuchi A."/>
            <person name="Kamiya K."/>
            <person name="Karasawa W."/>
            <person name="Kurita K."/>
            <person name="Katagiri S."/>
            <person name="Kikuta A."/>
            <person name="Kobayashi H."/>
            <person name="Kobayashi N."/>
            <person name="Machita K."/>
            <person name="Maehara T."/>
            <person name="Masukawa M."/>
            <person name="Mizubayashi T."/>
            <person name="Mukai Y."/>
            <person name="Nagasaki H."/>
            <person name="Nagata Y."/>
            <person name="Naito S."/>
            <person name="Nakashima M."/>
            <person name="Nakama Y."/>
            <person name="Nakamichi Y."/>
            <person name="Nakamura M."/>
            <person name="Meguro A."/>
            <person name="Negishi M."/>
            <person name="Ohta I."/>
            <person name="Ohta T."/>
            <person name="Okamoto M."/>
            <person name="Ono N."/>
            <person name="Saji S."/>
            <person name="Sakaguchi M."/>
            <person name="Sakai K."/>
            <person name="Shibata M."/>
            <person name="Shimokawa T."/>
            <person name="Song J."/>
            <person name="Takazaki Y."/>
            <person name="Terasawa K."/>
            <person name="Tsugane M."/>
            <person name="Tsuji K."/>
            <person name="Ueda S."/>
            <person name="Waki K."/>
            <person name="Yamagata H."/>
            <person name="Yamamoto M."/>
            <person name="Yamamoto S."/>
            <person name="Yamane H."/>
            <person name="Yoshiki S."/>
            <person name="Yoshihara R."/>
            <person name="Yukawa K."/>
            <person name="Zhong H."/>
            <person name="Yano M."/>
            <person name="Yuan Q."/>
            <person name="Ouyang S."/>
            <person name="Liu J."/>
            <person name="Jones K.M."/>
            <person name="Gansberger K."/>
            <person name="Moffat K."/>
            <person name="Hill J."/>
            <person name="Bera J."/>
            <person name="Fadrosh D."/>
            <person name="Jin S."/>
            <person name="Johri S."/>
            <person name="Kim M."/>
            <person name="Overton L."/>
            <person name="Reardon M."/>
            <person name="Tsitrin T."/>
            <person name="Vuong H."/>
            <person name="Weaver B."/>
            <person name="Ciecko A."/>
            <person name="Tallon L."/>
            <person name="Jackson J."/>
            <person name="Pai G."/>
            <person name="Aken S.V."/>
            <person name="Utterback T."/>
            <person name="Reidmuller S."/>
            <person name="Feldblyum T."/>
            <person name="Hsiao J."/>
            <person name="Zismann V."/>
            <person name="Iobst S."/>
            <person name="de Vazeille A.R."/>
            <person name="Buell C.R."/>
            <person name="Ying K."/>
            <person name="Li Y."/>
            <person name="Lu T."/>
            <person name="Huang Y."/>
            <person name="Zhao Q."/>
            <person name="Feng Q."/>
            <person name="Zhang L."/>
            <person name="Zhu J."/>
            <person name="Weng Q."/>
            <person name="Mu J."/>
            <person name="Lu Y."/>
            <person name="Fan D."/>
            <person name="Liu Y."/>
            <person name="Guan J."/>
            <person name="Zhang Y."/>
            <person name="Yu S."/>
            <person name="Liu X."/>
            <person name="Zhang Y."/>
            <person name="Hong G."/>
            <person name="Han B."/>
            <person name="Choisne N."/>
            <person name="Demange N."/>
            <person name="Orjeda G."/>
            <person name="Samain S."/>
            <person name="Cattolico L."/>
            <person name="Pelletier E."/>
            <person name="Couloux A."/>
            <person name="Segurens B."/>
            <person name="Wincker P."/>
            <person name="D'Hont A."/>
            <person name="Scarpelli C."/>
            <person name="Weissenbach J."/>
            <person name="Salanoubat M."/>
            <person name="Quetier F."/>
            <person name="Yu Y."/>
            <person name="Kim H.R."/>
            <person name="Rambo T."/>
            <person name="Currie J."/>
            <person name="Collura K."/>
            <person name="Luo M."/>
            <person name="Yang T."/>
            <person name="Ammiraju J.S.S."/>
            <person name="Engler F."/>
            <person name="Soderlund C."/>
            <person name="Wing R.A."/>
            <person name="Palmer L.E."/>
            <person name="de la Bastide M."/>
            <person name="Spiegel L."/>
            <person name="Nascimento L."/>
            <person name="Zutavern T."/>
            <person name="O'Shaughnessy A."/>
            <person name="Dike S."/>
            <person name="Dedhia N."/>
            <person name="Preston R."/>
            <person name="Balija V."/>
            <person name="McCombie W.R."/>
            <person name="Chow T."/>
            <person name="Chen H."/>
            <person name="Chung M."/>
            <person name="Chen C."/>
            <person name="Shaw J."/>
            <person name="Wu H."/>
            <person name="Hsiao K."/>
            <person name="Chao Y."/>
            <person name="Chu M."/>
            <person name="Cheng C."/>
            <person name="Hour A."/>
            <person name="Lee P."/>
            <person name="Lin S."/>
            <person name="Lin Y."/>
            <person name="Liou J."/>
            <person name="Liu S."/>
            <person name="Hsing Y."/>
            <person name="Raghuvanshi S."/>
            <person name="Mohanty A."/>
            <person name="Bharti A.K."/>
            <person name="Gaur A."/>
            <person name="Gupta V."/>
            <person name="Kumar D."/>
            <person name="Ravi V."/>
            <person name="Vij S."/>
            <person name="Kapur A."/>
            <person name="Khurana P."/>
            <person name="Khurana P."/>
            <person name="Khurana J.P."/>
            <person name="Tyagi A.K."/>
            <person name="Gaikwad K."/>
            <person name="Singh A."/>
            <person name="Dalal V."/>
            <person name="Srivastava S."/>
            <person name="Dixit A."/>
            <person name="Pal A.K."/>
            <person name="Ghazi I.A."/>
            <person name="Yadav M."/>
            <person name="Pandit A."/>
            <person name="Bhargava A."/>
            <person name="Sureshbabu K."/>
            <person name="Batra K."/>
            <person name="Sharma T.R."/>
            <person name="Mohapatra T."/>
            <person name="Singh N.K."/>
            <person name="Messing J."/>
            <person name="Nelson A.B."/>
            <person name="Fuks G."/>
            <person name="Kavchok S."/>
            <person name="Keizer G."/>
            <person name="Linton E."/>
            <person name="Llaca V."/>
            <person name="Song R."/>
            <person name="Tanyolac B."/>
            <person name="Young S."/>
            <person name="Ho-Il K."/>
            <person name="Hahn J.H."/>
            <person name="Sangsakoo G."/>
            <person name="Vanavichit A."/>
            <person name="de Mattos Luiz.A.T."/>
            <person name="Zimmer P.D."/>
            <person name="Malone G."/>
            <person name="Dellagostin O."/>
            <person name="de Oliveira A.C."/>
            <person name="Bevan M."/>
            <person name="Bancroft I."/>
            <person name="Minx P."/>
            <person name="Cordum H."/>
            <person name="Wilson R."/>
            <person name="Cheng Z."/>
            <person name="Jin W."/>
            <person name="Jiang J."/>
            <person name="Leong S.A."/>
            <person name="Iwama H."/>
            <person name="Gojobori T."/>
            <person name="Itoh T."/>
            <person name="Niimura Y."/>
            <person name="Fujii Y."/>
            <person name="Habara T."/>
            <person name="Sakai H."/>
            <person name="Sato Y."/>
            <person name="Wilson G."/>
            <person name="Kumar K."/>
            <person name="McCouch S."/>
            <person name="Juretic N."/>
            <person name="Hoen D."/>
            <person name="Wright S."/>
            <person name="Bruskiewich R."/>
            <person name="Bureau T."/>
            <person name="Miyao A."/>
            <person name="Hirochika H."/>
            <person name="Nishikawa T."/>
            <person name="Kadowaki K."/>
            <person name="Sugiura M."/>
            <person name="Burr B."/>
            <person name="Sasaki T."/>
        </authorList>
    </citation>
    <scope>NUCLEOTIDE SEQUENCE [LARGE SCALE GENOMIC DNA]</scope>
    <source>
        <strain evidence="2">cv. Nipponbare</strain>
    </source>
</reference>
<protein>
    <submittedName>
        <fullName evidence="1">Uncharacterized protein</fullName>
    </submittedName>
</protein>
<sequence length="66" mass="7218">MCDRHSEEQQGTGSRRVRCTAVLGSTLRLTGEERSCMALVLARCVRQACPRTVAAHESDKADTALK</sequence>
<proteinExistence type="predicted"/>
<dbReference type="EMBL" id="AP005795">
    <property type="protein sequence ID" value="BAD05821.1"/>
    <property type="molecule type" value="Genomic_DNA"/>
</dbReference>
<reference evidence="2" key="2">
    <citation type="journal article" date="2008" name="Nucleic Acids Res.">
        <title>The rice annotation project database (RAP-DB): 2008 update.</title>
        <authorList>
            <consortium name="The rice annotation project (RAP)"/>
        </authorList>
    </citation>
    <scope>GENOME REANNOTATION</scope>
    <source>
        <strain evidence="2">cv. Nipponbare</strain>
    </source>
</reference>
<evidence type="ECO:0000313" key="1">
    <source>
        <dbReference type="EMBL" id="BAD05821.1"/>
    </source>
</evidence>